<evidence type="ECO:0000313" key="1">
    <source>
        <dbReference type="EMBL" id="TZG28586.1"/>
    </source>
</evidence>
<accession>A0A5D9CB48</accession>
<evidence type="ECO:0000313" key="2">
    <source>
        <dbReference type="Proteomes" id="UP000322077"/>
    </source>
</evidence>
<dbReference type="EMBL" id="VTOU01000001">
    <property type="protein sequence ID" value="TZG28586.1"/>
    <property type="molecule type" value="Genomic_DNA"/>
</dbReference>
<gene>
    <name evidence="1" type="ORF">FYJ91_00040</name>
</gene>
<proteinExistence type="predicted"/>
<comment type="caution">
    <text evidence="1">The sequence shown here is derived from an EMBL/GenBank/DDBJ whole genome shotgun (WGS) entry which is preliminary data.</text>
</comment>
<dbReference type="Proteomes" id="UP000322077">
    <property type="component" value="Unassembled WGS sequence"/>
</dbReference>
<sequence length="68" mass="7610">MSRVRSSLASFAPLNHLPDPARARQAARAAWHDAGLILINPEWLPGWADRKQAEILAEKCHGKRKVTK</sequence>
<dbReference type="AlphaFoldDB" id="A0A5D9CB48"/>
<name>A0A5D9CB48_9SPHN</name>
<keyword evidence="2" id="KW-1185">Reference proteome</keyword>
<protein>
    <submittedName>
        <fullName evidence="1">Uncharacterized protein</fullName>
    </submittedName>
</protein>
<reference evidence="1 2" key="1">
    <citation type="submission" date="2019-08" db="EMBL/GenBank/DDBJ databases">
        <authorList>
            <person name="Wang G."/>
            <person name="Xu Z."/>
        </authorList>
    </citation>
    <scope>NUCLEOTIDE SEQUENCE [LARGE SCALE GENOMIC DNA]</scope>
    <source>
        <strain evidence="1 2">ZX</strain>
    </source>
</reference>
<organism evidence="1 2">
    <name type="scientific">Sphingomonas montanisoli</name>
    <dbReference type="NCBI Taxonomy" id="2606412"/>
    <lineage>
        <taxon>Bacteria</taxon>
        <taxon>Pseudomonadati</taxon>
        <taxon>Pseudomonadota</taxon>
        <taxon>Alphaproteobacteria</taxon>
        <taxon>Sphingomonadales</taxon>
        <taxon>Sphingomonadaceae</taxon>
        <taxon>Sphingomonas</taxon>
    </lineage>
</organism>